<feature type="compositionally biased region" description="Basic and acidic residues" evidence="1">
    <location>
        <begin position="10"/>
        <end position="22"/>
    </location>
</feature>
<dbReference type="AlphaFoldDB" id="A0A5J5DKU0"/>
<dbReference type="InterPro" id="IPR033223">
    <property type="entry name" value="TTMP"/>
</dbReference>
<gene>
    <name evidence="2" type="ORF">FQN60_004859</name>
</gene>
<sequence length="234" mass="26178">MHLAGWDEAETVKGREGRDVQGKTDLSSSQRNQPFSTSCGSGDVNSDLSWRTRCVFFTRIWDVYGRADGAGTADDVDGAPYRVPDASERDGLLSVQTSSHNGEVVVHAAEAQSSLGNTYTPQKNSLGARIKRELNDDVCWKVKLWMVISSCPPGPPKKAKHSLLTFKKRKGSVIADYQLTFVMPEEEQDQLRNVTLSREMVYNVFRQFLYDQEQPGESGQMYIDPVSLNMALRH</sequence>
<name>A0A5J5DKU0_9PERO</name>
<comment type="caution">
    <text evidence="2">The sequence shown here is derived from an EMBL/GenBank/DDBJ whole genome shotgun (WGS) entry which is preliminary data.</text>
</comment>
<feature type="compositionally biased region" description="Polar residues" evidence="1">
    <location>
        <begin position="24"/>
        <end position="43"/>
    </location>
</feature>
<dbReference type="PANTHER" id="PTHR14636">
    <property type="entry name" value="TPA-INDUCED TRANSMEMBRANE PROTEIN"/>
    <property type="match status" value="1"/>
</dbReference>
<keyword evidence="3" id="KW-1185">Reference proteome</keyword>
<dbReference type="EMBL" id="VOFY01000003">
    <property type="protein sequence ID" value="KAA8594025.1"/>
    <property type="molecule type" value="Genomic_DNA"/>
</dbReference>
<evidence type="ECO:0000313" key="3">
    <source>
        <dbReference type="Proteomes" id="UP000327493"/>
    </source>
</evidence>
<proteinExistence type="predicted"/>
<protein>
    <submittedName>
        <fullName evidence="2">Uncharacterized protein</fullName>
    </submittedName>
</protein>
<accession>A0A5J5DKU0</accession>
<evidence type="ECO:0000256" key="1">
    <source>
        <dbReference type="SAM" id="MobiDB-lite"/>
    </source>
</evidence>
<dbReference type="Proteomes" id="UP000327493">
    <property type="component" value="Chromosome 3"/>
</dbReference>
<feature type="region of interest" description="Disordered" evidence="1">
    <location>
        <begin position="1"/>
        <end position="43"/>
    </location>
</feature>
<dbReference type="PANTHER" id="PTHR14636:SF1">
    <property type="entry name" value="TPA-INDUCED TRANSMEMBRANE PROTEIN"/>
    <property type="match status" value="1"/>
</dbReference>
<organism evidence="2 3">
    <name type="scientific">Etheostoma spectabile</name>
    <name type="common">orangethroat darter</name>
    <dbReference type="NCBI Taxonomy" id="54343"/>
    <lineage>
        <taxon>Eukaryota</taxon>
        <taxon>Metazoa</taxon>
        <taxon>Chordata</taxon>
        <taxon>Craniata</taxon>
        <taxon>Vertebrata</taxon>
        <taxon>Euteleostomi</taxon>
        <taxon>Actinopterygii</taxon>
        <taxon>Neopterygii</taxon>
        <taxon>Teleostei</taxon>
        <taxon>Neoteleostei</taxon>
        <taxon>Acanthomorphata</taxon>
        <taxon>Eupercaria</taxon>
        <taxon>Perciformes</taxon>
        <taxon>Percoidei</taxon>
        <taxon>Percidae</taxon>
        <taxon>Etheostomatinae</taxon>
        <taxon>Etheostoma</taxon>
    </lineage>
</organism>
<reference evidence="2 3" key="1">
    <citation type="submission" date="2019-08" db="EMBL/GenBank/DDBJ databases">
        <title>A chromosome-level genome assembly, high-density linkage maps, and genome scans reveal the genomic architecture of hybrid incompatibilities underlying speciation via character displacement in darters (Percidae: Etheostominae).</title>
        <authorList>
            <person name="Moran R.L."/>
            <person name="Catchen J.M."/>
            <person name="Fuller R.C."/>
        </authorList>
    </citation>
    <scope>NUCLEOTIDE SEQUENCE [LARGE SCALE GENOMIC DNA]</scope>
    <source>
        <strain evidence="2">EspeVRDwgs_2016</strain>
        <tissue evidence="2">Muscle</tissue>
    </source>
</reference>
<evidence type="ECO:0000313" key="2">
    <source>
        <dbReference type="EMBL" id="KAA8594025.1"/>
    </source>
</evidence>